<evidence type="ECO:0000256" key="16">
    <source>
        <dbReference type="ARBA" id="ARBA00048121"/>
    </source>
</evidence>
<evidence type="ECO:0000313" key="21">
    <source>
        <dbReference type="Proteomes" id="UP000050557"/>
    </source>
</evidence>
<reference evidence="20 21" key="1">
    <citation type="submission" date="2015-09" db="EMBL/GenBank/DDBJ databases">
        <title>Genome announcement of multiple Pseudomonas syringae strains.</title>
        <authorList>
            <person name="Thakur S."/>
            <person name="Wang P.W."/>
            <person name="Gong Y."/>
            <person name="Weir B.S."/>
            <person name="Guttman D.S."/>
        </authorList>
    </citation>
    <scope>NUCLEOTIDE SEQUENCE [LARGE SCALE GENOMIC DNA]</scope>
    <source>
        <strain evidence="20 21">ICMP4531</strain>
    </source>
</reference>
<comment type="pathway">
    <text evidence="2">Lipid metabolism; fatty acid biosynthesis.</text>
</comment>
<comment type="catalytic activity">
    <reaction evidence="17">
        <text>a fatty acyl-[ACP] + malonyl-[ACP] + H(+) = a 3-oxoacyl-[ACP] + holo-[ACP] + CO2</text>
        <dbReference type="Rhea" id="RHEA:22836"/>
        <dbReference type="Rhea" id="RHEA-COMP:9623"/>
        <dbReference type="Rhea" id="RHEA-COMP:9685"/>
        <dbReference type="Rhea" id="RHEA-COMP:9916"/>
        <dbReference type="Rhea" id="RHEA-COMP:14125"/>
        <dbReference type="ChEBI" id="CHEBI:15378"/>
        <dbReference type="ChEBI" id="CHEBI:16526"/>
        <dbReference type="ChEBI" id="CHEBI:64479"/>
        <dbReference type="ChEBI" id="CHEBI:78449"/>
        <dbReference type="ChEBI" id="CHEBI:78776"/>
        <dbReference type="ChEBI" id="CHEBI:138651"/>
        <dbReference type="EC" id="2.3.1.41"/>
    </reaction>
    <physiologicalReaction direction="left-to-right" evidence="17">
        <dbReference type="Rhea" id="RHEA:22837"/>
    </physiologicalReaction>
</comment>
<dbReference type="Pfam" id="PF00109">
    <property type="entry name" value="ketoacyl-synt"/>
    <property type="match status" value="1"/>
</dbReference>
<dbReference type="EC" id="2.3.1.41" evidence="5"/>
<dbReference type="SUPFAM" id="SSF53901">
    <property type="entry name" value="Thiolase-like"/>
    <property type="match status" value="2"/>
</dbReference>
<dbReference type="EMBL" id="LJQM01000102">
    <property type="protein sequence ID" value="KPX46246.1"/>
    <property type="molecule type" value="Genomic_DNA"/>
</dbReference>
<dbReference type="InterPro" id="IPR000794">
    <property type="entry name" value="Beta-ketoacyl_synthase"/>
</dbReference>
<evidence type="ECO:0000256" key="3">
    <source>
        <dbReference type="ARBA" id="ARBA00008467"/>
    </source>
</evidence>
<dbReference type="PANTHER" id="PTHR11712:SF306">
    <property type="entry name" value="3-OXOACYL-[ACYL-CARRIER-PROTEIN] SYNTHASE 1"/>
    <property type="match status" value="1"/>
</dbReference>
<gene>
    <name evidence="20" type="ORF">ALO68_05663</name>
</gene>
<dbReference type="PANTHER" id="PTHR11712">
    <property type="entry name" value="POLYKETIDE SYNTHASE-RELATED"/>
    <property type="match status" value="1"/>
</dbReference>
<dbReference type="Gene3D" id="3.40.47.10">
    <property type="match status" value="2"/>
</dbReference>
<evidence type="ECO:0000256" key="9">
    <source>
        <dbReference type="ARBA" id="ARBA00022832"/>
    </source>
</evidence>
<dbReference type="PROSITE" id="PS51257">
    <property type="entry name" value="PROKAR_LIPOPROTEIN"/>
    <property type="match status" value="1"/>
</dbReference>
<dbReference type="FunFam" id="3.40.47.10:FF:000005">
    <property type="entry name" value="3-oxoacyl-[acyl-carrier-protein] synthase I"/>
    <property type="match status" value="1"/>
</dbReference>
<dbReference type="InterPro" id="IPR014031">
    <property type="entry name" value="Ketoacyl_synth_C"/>
</dbReference>
<name>A0A0P9RK44_9PSED</name>
<comment type="subunit">
    <text evidence="4">Homodimer.</text>
</comment>
<dbReference type="NCBIfam" id="NF005589">
    <property type="entry name" value="PRK07314.1"/>
    <property type="match status" value="1"/>
</dbReference>
<feature type="domain" description="Ketosynthase family 3 (KS3)" evidence="19">
    <location>
        <begin position="9"/>
        <end position="411"/>
    </location>
</feature>
<comment type="similarity">
    <text evidence="3 18">Belongs to the thiolase-like superfamily. Beta-ketoacyl-ACP synthases family.</text>
</comment>
<evidence type="ECO:0000256" key="8">
    <source>
        <dbReference type="ARBA" id="ARBA00022679"/>
    </source>
</evidence>
<dbReference type="SMART" id="SM00825">
    <property type="entry name" value="PKS_KS"/>
    <property type="match status" value="1"/>
</dbReference>
<dbReference type="GO" id="GO:0005829">
    <property type="term" value="C:cytosol"/>
    <property type="evidence" value="ECO:0007669"/>
    <property type="project" value="TreeGrafter"/>
</dbReference>
<dbReference type="Pfam" id="PF02801">
    <property type="entry name" value="Ketoacyl-synt_C"/>
    <property type="match status" value="1"/>
</dbReference>
<dbReference type="UniPathway" id="UPA00094"/>
<dbReference type="Proteomes" id="UP000050557">
    <property type="component" value="Unassembled WGS sequence"/>
</dbReference>
<organism evidence="20 21">
    <name type="scientific">Pseudomonas syringae pv. helianthi</name>
    <dbReference type="NCBI Taxonomy" id="251654"/>
    <lineage>
        <taxon>Bacteria</taxon>
        <taxon>Pseudomonadati</taxon>
        <taxon>Pseudomonadota</taxon>
        <taxon>Gammaproteobacteria</taxon>
        <taxon>Pseudomonadales</taxon>
        <taxon>Pseudomonadaceae</taxon>
        <taxon>Pseudomonas</taxon>
    </lineage>
</organism>
<evidence type="ECO:0000256" key="15">
    <source>
        <dbReference type="ARBA" id="ARBA00042143"/>
    </source>
</evidence>
<dbReference type="GO" id="GO:0004315">
    <property type="term" value="F:3-oxoacyl-[acyl-carrier-protein] synthase activity"/>
    <property type="evidence" value="ECO:0007669"/>
    <property type="project" value="UniProtKB-EC"/>
</dbReference>
<evidence type="ECO:0000256" key="6">
    <source>
        <dbReference type="ARBA" id="ARBA00022490"/>
    </source>
</evidence>
<keyword evidence="9" id="KW-0276">Fatty acid metabolism</keyword>
<comment type="subcellular location">
    <subcellularLocation>
        <location evidence="1">Cytoplasm</location>
    </subcellularLocation>
</comment>
<dbReference type="PROSITE" id="PS00606">
    <property type="entry name" value="KS3_1"/>
    <property type="match status" value="1"/>
</dbReference>
<evidence type="ECO:0000256" key="11">
    <source>
        <dbReference type="ARBA" id="ARBA00023160"/>
    </source>
</evidence>
<keyword evidence="6" id="KW-0963">Cytoplasm</keyword>
<evidence type="ECO:0000256" key="10">
    <source>
        <dbReference type="ARBA" id="ARBA00023098"/>
    </source>
</evidence>
<dbReference type="PROSITE" id="PS52004">
    <property type="entry name" value="KS3_2"/>
    <property type="match status" value="1"/>
</dbReference>
<keyword evidence="10" id="KW-0443">Lipid metabolism</keyword>
<evidence type="ECO:0000256" key="18">
    <source>
        <dbReference type="RuleBase" id="RU003694"/>
    </source>
</evidence>
<keyword evidence="11" id="KW-0275">Fatty acid biosynthesis</keyword>
<proteinExistence type="inferred from homology"/>
<evidence type="ECO:0000259" key="19">
    <source>
        <dbReference type="PROSITE" id="PS52004"/>
    </source>
</evidence>
<dbReference type="AlphaFoldDB" id="A0A0P9RK44"/>
<comment type="catalytic activity">
    <reaction evidence="16">
        <text>(3Z)-decenoyl-[ACP] + malonyl-[ACP] + H(+) = 3-oxo-(5Z)-dodecenoyl-[ACP] + holo-[ACP] + CO2</text>
        <dbReference type="Rhea" id="RHEA:54940"/>
        <dbReference type="Rhea" id="RHEA-COMP:9623"/>
        <dbReference type="Rhea" id="RHEA-COMP:9685"/>
        <dbReference type="Rhea" id="RHEA-COMP:9927"/>
        <dbReference type="Rhea" id="RHEA-COMP:14042"/>
        <dbReference type="ChEBI" id="CHEBI:15378"/>
        <dbReference type="ChEBI" id="CHEBI:16526"/>
        <dbReference type="ChEBI" id="CHEBI:64479"/>
        <dbReference type="ChEBI" id="CHEBI:78449"/>
        <dbReference type="ChEBI" id="CHEBI:78798"/>
        <dbReference type="ChEBI" id="CHEBI:138410"/>
    </reaction>
    <physiologicalReaction direction="left-to-right" evidence="16">
        <dbReference type="Rhea" id="RHEA:54941"/>
    </physiologicalReaction>
</comment>
<evidence type="ECO:0000256" key="1">
    <source>
        <dbReference type="ARBA" id="ARBA00004496"/>
    </source>
</evidence>
<dbReference type="InterPro" id="IPR014030">
    <property type="entry name" value="Ketoacyl_synth_N"/>
</dbReference>
<comment type="caution">
    <text evidence="20">The sequence shown here is derived from an EMBL/GenBank/DDBJ whole genome shotgun (WGS) entry which is preliminary data.</text>
</comment>
<evidence type="ECO:0000256" key="5">
    <source>
        <dbReference type="ARBA" id="ARBA00013191"/>
    </source>
</evidence>
<evidence type="ECO:0000256" key="17">
    <source>
        <dbReference type="ARBA" id="ARBA00048506"/>
    </source>
</evidence>
<evidence type="ECO:0000313" key="20">
    <source>
        <dbReference type="EMBL" id="KPX46246.1"/>
    </source>
</evidence>
<dbReference type="FunFam" id="3.40.47.10:FF:000006">
    <property type="entry name" value="3-oxoacyl-[acyl-carrier-protein] synthase I"/>
    <property type="match status" value="1"/>
</dbReference>
<evidence type="ECO:0000256" key="12">
    <source>
        <dbReference type="ARBA" id="ARBA00023315"/>
    </source>
</evidence>
<accession>A0A0P9RK44</accession>
<dbReference type="InterPro" id="IPR018201">
    <property type="entry name" value="Ketoacyl_synth_AS"/>
</dbReference>
<dbReference type="GO" id="GO:0006633">
    <property type="term" value="P:fatty acid biosynthetic process"/>
    <property type="evidence" value="ECO:0007669"/>
    <property type="project" value="UniProtKB-UniPathway"/>
</dbReference>
<dbReference type="InterPro" id="IPR020841">
    <property type="entry name" value="PKS_Beta-ketoAc_synthase_dom"/>
</dbReference>
<dbReference type="InterPro" id="IPR016039">
    <property type="entry name" value="Thiolase-like"/>
</dbReference>
<evidence type="ECO:0000256" key="14">
    <source>
        <dbReference type="ARBA" id="ARBA00041620"/>
    </source>
</evidence>
<evidence type="ECO:0000256" key="2">
    <source>
        <dbReference type="ARBA" id="ARBA00005194"/>
    </source>
</evidence>
<evidence type="ECO:0000256" key="13">
    <source>
        <dbReference type="ARBA" id="ARBA00039450"/>
    </source>
</evidence>
<keyword evidence="7" id="KW-0444">Lipid biosynthesis</keyword>
<evidence type="ECO:0000256" key="4">
    <source>
        <dbReference type="ARBA" id="ARBA00011738"/>
    </source>
</evidence>
<dbReference type="NCBIfam" id="NF005935">
    <property type="entry name" value="PRK07967.1"/>
    <property type="match status" value="1"/>
</dbReference>
<protein>
    <recommendedName>
        <fullName evidence="13">3-oxoacyl-[acyl-carrier-protein] synthase 1</fullName>
        <ecNumber evidence="5">2.3.1.41</ecNumber>
    </recommendedName>
    <alternativeName>
        <fullName evidence="14">3-oxoacyl-[acyl-carrier-protein] synthase I</fullName>
    </alternativeName>
    <alternativeName>
        <fullName evidence="15">Beta-ketoacyl-ACP synthase I</fullName>
    </alternativeName>
</protein>
<dbReference type="CDD" id="cd00834">
    <property type="entry name" value="KAS_I_II"/>
    <property type="match status" value="1"/>
</dbReference>
<evidence type="ECO:0000256" key="7">
    <source>
        <dbReference type="ARBA" id="ARBA00022516"/>
    </source>
</evidence>
<sequence length="415" mass="44047">MKISKGTRMRRVVITGLGIVSCLGNDKETVTANLRANRPGIRFNPEYAEMGLRSQVSGSIDLNLEELIDRKIFRFVGHAAAYAYLAMKDAITDSGLTDEQVSNVRTGLIAGSGGASTLNQMEALDTLREKGVKRVGPYRVTRTMGSTVSACLATPFKIKGVNYSISSACATSAHCIGNAVEQIQLGKQDIVFAGGGEEEHWSQSFLFDAMGALSTQYNETPEKASRAYDAKRDGFVIAGGGGMVVVEELEHALARGAKIYAEIVGYGATSDGYDMVAPSGEGAIRCMQMALGDINSDAIDYINTHGTSTPVGDAKEMEGVREVFGANAPAISSTKSLSGHSLGAAGVHEAIYCLLMMENNFIAGSANIDELDPVVADMPILLKTRENAKLDLVMSNSFGFGGTNATLVLKRWAGK</sequence>
<keyword evidence="8 18" id="KW-0808">Transferase</keyword>
<keyword evidence="12" id="KW-0012">Acyltransferase</keyword>
<dbReference type="PATRIC" id="fig|251654.3.peg.5931"/>